<dbReference type="InterPro" id="IPR050079">
    <property type="entry name" value="DEAD_box_RNA_helicase"/>
</dbReference>
<dbReference type="Gene3D" id="3.30.70.330">
    <property type="match status" value="1"/>
</dbReference>
<sequence length="442" mass="49756">MQQKNETIARILEAIGIDELNEMQKASIEANEQHDNVVLLSATGSGKTLAFLLPLLFRLDPAVKTTQAMIIVPSRELAIQIDKVFRSMQTGFKVTLCYGGHKREIEENNLVQAPALIIGTPGRIKDHIRRGNITLETINTLVLDEFDKSLELGFQEEVSFIVDALRNIQHRMLTSATEAVEIPEFLGLKDPAELNFLPADGTPTIRLEVKTVQSGDKDKLETLFELLCYFGARPSIIFCNHRESVERTSEYLAEQGIVNEYYHGAMEQHERDSALCKFRNGTVNFLVTTDLAARGLDIPFIRYIIHYHLPTTEDVYTHRNGRTARMEASGTAVLILGPEEKLPAYITQVDEEIQLPANLEIPEKPKWTTFYIAAGKKDKVNKIDIVGFLSQRGDLRKEDIGLIEVKDFASFVAIRKSKASHVLHAIKGHKIKNKKVKIEIAK</sequence>
<evidence type="ECO:0000313" key="8">
    <source>
        <dbReference type="EMBL" id="RAJ05536.1"/>
    </source>
</evidence>
<dbReference type="InterPro" id="IPR044742">
    <property type="entry name" value="DEAD/DEAH_RhlB"/>
</dbReference>
<keyword evidence="3 8" id="KW-0347">Helicase</keyword>
<dbReference type="Gene3D" id="3.40.50.300">
    <property type="entry name" value="P-loop containing nucleotide triphosphate hydrolases"/>
    <property type="match status" value="2"/>
</dbReference>
<dbReference type="PROSITE" id="PS51192">
    <property type="entry name" value="HELICASE_ATP_BIND_1"/>
    <property type="match status" value="1"/>
</dbReference>
<keyword evidence="1" id="KW-0547">Nucleotide-binding</keyword>
<comment type="caution">
    <text evidence="8">The sequence shown here is derived from an EMBL/GenBank/DDBJ whole genome shotgun (WGS) entry which is preliminary data.</text>
</comment>
<dbReference type="PROSITE" id="PS51194">
    <property type="entry name" value="HELICASE_CTER"/>
    <property type="match status" value="1"/>
</dbReference>
<dbReference type="SMART" id="SM00490">
    <property type="entry name" value="HELICc"/>
    <property type="match status" value="1"/>
</dbReference>
<dbReference type="CDD" id="cd00268">
    <property type="entry name" value="DEADc"/>
    <property type="match status" value="1"/>
</dbReference>
<evidence type="ECO:0000256" key="1">
    <source>
        <dbReference type="ARBA" id="ARBA00022741"/>
    </source>
</evidence>
<dbReference type="PANTHER" id="PTHR47959:SF1">
    <property type="entry name" value="ATP-DEPENDENT RNA HELICASE DBPA"/>
    <property type="match status" value="1"/>
</dbReference>
<comment type="similarity">
    <text evidence="5">Belongs to the DEAD box helicase family.</text>
</comment>
<dbReference type="Proteomes" id="UP000249547">
    <property type="component" value="Unassembled WGS sequence"/>
</dbReference>
<proteinExistence type="inferred from homology"/>
<dbReference type="RefSeq" id="WP_111598119.1">
    <property type="nucleotide sequence ID" value="NZ_QLLL01000004.1"/>
</dbReference>
<feature type="domain" description="Helicase ATP-binding" evidence="6">
    <location>
        <begin position="28"/>
        <end position="196"/>
    </location>
</feature>
<dbReference type="SMART" id="SM00487">
    <property type="entry name" value="DEXDc"/>
    <property type="match status" value="1"/>
</dbReference>
<dbReference type="GO" id="GO:0003676">
    <property type="term" value="F:nucleic acid binding"/>
    <property type="evidence" value="ECO:0007669"/>
    <property type="project" value="InterPro"/>
</dbReference>
<accession>A0A327QLI8</accession>
<feature type="domain" description="Helicase C-terminal" evidence="7">
    <location>
        <begin position="219"/>
        <end position="369"/>
    </location>
</feature>
<evidence type="ECO:0000313" key="9">
    <source>
        <dbReference type="Proteomes" id="UP000249547"/>
    </source>
</evidence>
<dbReference type="InterPro" id="IPR005580">
    <property type="entry name" value="DbpA/CsdA_RNA-bd_dom"/>
</dbReference>
<dbReference type="SUPFAM" id="SSF52540">
    <property type="entry name" value="P-loop containing nucleoside triphosphate hydrolases"/>
    <property type="match status" value="1"/>
</dbReference>
<evidence type="ECO:0000256" key="4">
    <source>
        <dbReference type="ARBA" id="ARBA00022840"/>
    </source>
</evidence>
<dbReference type="Pfam" id="PF00271">
    <property type="entry name" value="Helicase_C"/>
    <property type="match status" value="1"/>
</dbReference>
<name>A0A327QLI8_9BACT</name>
<dbReference type="GO" id="GO:0016787">
    <property type="term" value="F:hydrolase activity"/>
    <property type="evidence" value="ECO:0007669"/>
    <property type="project" value="UniProtKB-KW"/>
</dbReference>
<dbReference type="AlphaFoldDB" id="A0A327QLI8"/>
<dbReference type="Pfam" id="PF00270">
    <property type="entry name" value="DEAD"/>
    <property type="match status" value="1"/>
</dbReference>
<dbReference type="InterPro" id="IPR014001">
    <property type="entry name" value="Helicase_ATP-bd"/>
</dbReference>
<organism evidence="8 9">
    <name type="scientific">Chitinophaga skermanii</name>
    <dbReference type="NCBI Taxonomy" id="331697"/>
    <lineage>
        <taxon>Bacteria</taxon>
        <taxon>Pseudomonadati</taxon>
        <taxon>Bacteroidota</taxon>
        <taxon>Chitinophagia</taxon>
        <taxon>Chitinophagales</taxon>
        <taxon>Chitinophagaceae</taxon>
        <taxon>Chitinophaga</taxon>
    </lineage>
</organism>
<dbReference type="GO" id="GO:0003724">
    <property type="term" value="F:RNA helicase activity"/>
    <property type="evidence" value="ECO:0007669"/>
    <property type="project" value="TreeGrafter"/>
</dbReference>
<dbReference type="OrthoDB" id="634931at2"/>
<dbReference type="InterPro" id="IPR001650">
    <property type="entry name" value="Helicase_C-like"/>
</dbReference>
<dbReference type="GO" id="GO:0005524">
    <property type="term" value="F:ATP binding"/>
    <property type="evidence" value="ECO:0007669"/>
    <property type="project" value="UniProtKB-KW"/>
</dbReference>
<evidence type="ECO:0000259" key="7">
    <source>
        <dbReference type="PROSITE" id="PS51194"/>
    </source>
</evidence>
<gene>
    <name evidence="8" type="ORF">LX64_02696</name>
</gene>
<dbReference type="InterPro" id="IPR027417">
    <property type="entry name" value="P-loop_NTPase"/>
</dbReference>
<evidence type="ECO:0000256" key="2">
    <source>
        <dbReference type="ARBA" id="ARBA00022801"/>
    </source>
</evidence>
<dbReference type="PANTHER" id="PTHR47959">
    <property type="entry name" value="ATP-DEPENDENT RNA HELICASE RHLE-RELATED"/>
    <property type="match status" value="1"/>
</dbReference>
<evidence type="ECO:0000256" key="3">
    <source>
        <dbReference type="ARBA" id="ARBA00022806"/>
    </source>
</evidence>
<dbReference type="InterPro" id="IPR011545">
    <property type="entry name" value="DEAD/DEAH_box_helicase_dom"/>
</dbReference>
<keyword evidence="2" id="KW-0378">Hydrolase</keyword>
<evidence type="ECO:0000256" key="5">
    <source>
        <dbReference type="ARBA" id="ARBA00038437"/>
    </source>
</evidence>
<evidence type="ECO:0000259" key="6">
    <source>
        <dbReference type="PROSITE" id="PS51192"/>
    </source>
</evidence>
<dbReference type="Pfam" id="PF03880">
    <property type="entry name" value="DbpA"/>
    <property type="match status" value="1"/>
</dbReference>
<dbReference type="InterPro" id="IPR012677">
    <property type="entry name" value="Nucleotide-bd_a/b_plait_sf"/>
</dbReference>
<dbReference type="EMBL" id="QLLL01000004">
    <property type="protein sequence ID" value="RAJ05536.1"/>
    <property type="molecule type" value="Genomic_DNA"/>
</dbReference>
<dbReference type="GO" id="GO:0005829">
    <property type="term" value="C:cytosol"/>
    <property type="evidence" value="ECO:0007669"/>
    <property type="project" value="TreeGrafter"/>
</dbReference>
<keyword evidence="4" id="KW-0067">ATP-binding</keyword>
<dbReference type="CDD" id="cd12252">
    <property type="entry name" value="RRM_DbpA"/>
    <property type="match status" value="1"/>
</dbReference>
<dbReference type="CDD" id="cd18787">
    <property type="entry name" value="SF2_C_DEAD"/>
    <property type="match status" value="1"/>
</dbReference>
<protein>
    <submittedName>
        <fullName evidence="8">Superfamily II DNA/RNA helicase</fullName>
    </submittedName>
</protein>
<reference evidence="8 9" key="1">
    <citation type="submission" date="2018-06" db="EMBL/GenBank/DDBJ databases">
        <title>Genomic Encyclopedia of Archaeal and Bacterial Type Strains, Phase II (KMG-II): from individual species to whole genera.</title>
        <authorList>
            <person name="Goeker M."/>
        </authorList>
    </citation>
    <scope>NUCLEOTIDE SEQUENCE [LARGE SCALE GENOMIC DNA]</scope>
    <source>
        <strain evidence="8 9">DSM 23857</strain>
    </source>
</reference>
<keyword evidence="9" id="KW-1185">Reference proteome</keyword>